<feature type="region of interest" description="Disordered" evidence="1">
    <location>
        <begin position="190"/>
        <end position="221"/>
    </location>
</feature>
<feature type="region of interest" description="Disordered" evidence="1">
    <location>
        <begin position="1"/>
        <end position="23"/>
    </location>
</feature>
<feature type="region of interest" description="Disordered" evidence="1">
    <location>
        <begin position="41"/>
        <end position="62"/>
    </location>
</feature>
<reference evidence="2" key="1">
    <citation type="journal article" date="2020" name="Nat. Commun.">
        <title>Large-scale genome sequencing of mycorrhizal fungi provides insights into the early evolution of symbiotic traits.</title>
        <authorList>
            <person name="Miyauchi S."/>
            <person name="Kiss E."/>
            <person name="Kuo A."/>
            <person name="Drula E."/>
            <person name="Kohler A."/>
            <person name="Sanchez-Garcia M."/>
            <person name="Morin E."/>
            <person name="Andreopoulos B."/>
            <person name="Barry K.W."/>
            <person name="Bonito G."/>
            <person name="Buee M."/>
            <person name="Carver A."/>
            <person name="Chen C."/>
            <person name="Cichocki N."/>
            <person name="Clum A."/>
            <person name="Culley D."/>
            <person name="Crous P.W."/>
            <person name="Fauchery L."/>
            <person name="Girlanda M."/>
            <person name="Hayes R.D."/>
            <person name="Keri Z."/>
            <person name="LaButti K."/>
            <person name="Lipzen A."/>
            <person name="Lombard V."/>
            <person name="Magnuson J."/>
            <person name="Maillard F."/>
            <person name="Murat C."/>
            <person name="Nolan M."/>
            <person name="Ohm R.A."/>
            <person name="Pangilinan J."/>
            <person name="Pereira M.F."/>
            <person name="Perotto S."/>
            <person name="Peter M."/>
            <person name="Pfister S."/>
            <person name="Riley R."/>
            <person name="Sitrit Y."/>
            <person name="Stielow J.B."/>
            <person name="Szollosi G."/>
            <person name="Zifcakova L."/>
            <person name="Stursova M."/>
            <person name="Spatafora J.W."/>
            <person name="Tedersoo L."/>
            <person name="Vaario L.M."/>
            <person name="Yamada A."/>
            <person name="Yan M."/>
            <person name="Wang P."/>
            <person name="Xu J."/>
            <person name="Bruns T."/>
            <person name="Baldrian P."/>
            <person name="Vilgalys R."/>
            <person name="Dunand C."/>
            <person name="Henrissat B."/>
            <person name="Grigoriev I.V."/>
            <person name="Hibbett D."/>
            <person name="Nagy L.G."/>
            <person name="Martin F.M."/>
        </authorList>
    </citation>
    <scope>NUCLEOTIDE SEQUENCE</scope>
    <source>
        <strain evidence="2">UP504</strain>
    </source>
</reference>
<feature type="compositionally biased region" description="Polar residues" evidence="1">
    <location>
        <begin position="212"/>
        <end position="221"/>
    </location>
</feature>
<sequence length="221" mass="24518">MTRRKMRSTNDKVPNEEIKGCQTVGTPHPLLQVIASTTCQMNPPPPEMTTNPPNEGHKHDLHRKQLPNKTQKWGCTMQGPGTPDEPHTHFSRCVIMVQQSPPRNATYERNPPKPQSNEARPPAVHQTKPQRKTTGNTDGTTHLLKQVPSLCENPPDKHPDEPAVCAATQARNSQPLNTTIDNIAHHTPAAAVCDLDPTPTTLPNEHGRMTTRPPNESQERQ</sequence>
<proteinExistence type="predicted"/>
<comment type="caution">
    <text evidence="2">The sequence shown here is derived from an EMBL/GenBank/DDBJ whole genome shotgun (WGS) entry which is preliminary data.</text>
</comment>
<evidence type="ECO:0000256" key="1">
    <source>
        <dbReference type="SAM" id="MobiDB-lite"/>
    </source>
</evidence>
<feature type="compositionally biased region" description="Basic and acidic residues" evidence="1">
    <location>
        <begin position="8"/>
        <end position="19"/>
    </location>
</feature>
<evidence type="ECO:0000313" key="2">
    <source>
        <dbReference type="EMBL" id="KAF9503340.1"/>
    </source>
</evidence>
<accession>A0A9P6ADH2</accession>
<organism evidence="2 3">
    <name type="scientific">Hydnum rufescens UP504</name>
    <dbReference type="NCBI Taxonomy" id="1448309"/>
    <lineage>
        <taxon>Eukaryota</taxon>
        <taxon>Fungi</taxon>
        <taxon>Dikarya</taxon>
        <taxon>Basidiomycota</taxon>
        <taxon>Agaricomycotina</taxon>
        <taxon>Agaricomycetes</taxon>
        <taxon>Cantharellales</taxon>
        <taxon>Hydnaceae</taxon>
        <taxon>Hydnum</taxon>
    </lineage>
</organism>
<dbReference type="EMBL" id="MU129378">
    <property type="protein sequence ID" value="KAF9503340.1"/>
    <property type="molecule type" value="Genomic_DNA"/>
</dbReference>
<dbReference type="AlphaFoldDB" id="A0A9P6ADH2"/>
<keyword evidence="3" id="KW-1185">Reference proteome</keyword>
<feature type="region of interest" description="Disordered" evidence="1">
    <location>
        <begin position="103"/>
        <end position="141"/>
    </location>
</feature>
<name>A0A9P6ADH2_9AGAM</name>
<evidence type="ECO:0000313" key="3">
    <source>
        <dbReference type="Proteomes" id="UP000886523"/>
    </source>
</evidence>
<dbReference type="Proteomes" id="UP000886523">
    <property type="component" value="Unassembled WGS sequence"/>
</dbReference>
<protein>
    <submittedName>
        <fullName evidence="2">Uncharacterized protein</fullName>
    </submittedName>
</protein>
<gene>
    <name evidence="2" type="ORF">BS47DRAFT_1369603</name>
</gene>